<dbReference type="Proteomes" id="UP000799437">
    <property type="component" value="Unassembled WGS sequence"/>
</dbReference>
<gene>
    <name evidence="1" type="ORF">EJ05DRAFT_242029</name>
</gene>
<keyword evidence="2" id="KW-1185">Reference proteome</keyword>
<accession>A0A6A6WDW9</accession>
<proteinExistence type="predicted"/>
<dbReference type="EMBL" id="ML996567">
    <property type="protein sequence ID" value="KAF2760765.1"/>
    <property type="molecule type" value="Genomic_DNA"/>
</dbReference>
<sequence>MSLPHILQCFAPECGTCQRSDGYLLWCSSLYHRVGFRAWFSQEIYSDVVFHLKNDATTTYPSLFHTLIVTQEFKLPRKGQNSLFFNMSNRGRAVRAKTSIAEVFTGIQTWQISLLRECLHCKGFTGPDPVALAKACPTPTVLINAANTST</sequence>
<dbReference type="GeneID" id="54481124"/>
<dbReference type="AlphaFoldDB" id="A0A6A6WDW9"/>
<reference evidence="1" key="1">
    <citation type="journal article" date="2020" name="Stud. Mycol.">
        <title>101 Dothideomycetes genomes: a test case for predicting lifestyles and emergence of pathogens.</title>
        <authorList>
            <person name="Haridas S."/>
            <person name="Albert R."/>
            <person name="Binder M."/>
            <person name="Bloem J."/>
            <person name="Labutti K."/>
            <person name="Salamov A."/>
            <person name="Andreopoulos B."/>
            <person name="Baker S."/>
            <person name="Barry K."/>
            <person name="Bills G."/>
            <person name="Bluhm B."/>
            <person name="Cannon C."/>
            <person name="Castanera R."/>
            <person name="Culley D."/>
            <person name="Daum C."/>
            <person name="Ezra D."/>
            <person name="Gonzalez J."/>
            <person name="Henrissat B."/>
            <person name="Kuo A."/>
            <person name="Liang C."/>
            <person name="Lipzen A."/>
            <person name="Lutzoni F."/>
            <person name="Magnuson J."/>
            <person name="Mondo S."/>
            <person name="Nolan M."/>
            <person name="Ohm R."/>
            <person name="Pangilinan J."/>
            <person name="Park H.-J."/>
            <person name="Ramirez L."/>
            <person name="Alfaro M."/>
            <person name="Sun H."/>
            <person name="Tritt A."/>
            <person name="Yoshinaga Y."/>
            <person name="Zwiers L.-H."/>
            <person name="Turgeon B."/>
            <person name="Goodwin S."/>
            <person name="Spatafora J."/>
            <person name="Crous P."/>
            <person name="Grigoriev I."/>
        </authorList>
    </citation>
    <scope>NUCLEOTIDE SEQUENCE</scope>
    <source>
        <strain evidence="1">CBS 121739</strain>
    </source>
</reference>
<name>A0A6A6WDW9_9PEZI</name>
<protein>
    <submittedName>
        <fullName evidence="1">Uncharacterized protein</fullName>
    </submittedName>
</protein>
<evidence type="ECO:0000313" key="2">
    <source>
        <dbReference type="Proteomes" id="UP000799437"/>
    </source>
</evidence>
<organism evidence="1 2">
    <name type="scientific">Pseudovirgaria hyperparasitica</name>
    <dbReference type="NCBI Taxonomy" id="470096"/>
    <lineage>
        <taxon>Eukaryota</taxon>
        <taxon>Fungi</taxon>
        <taxon>Dikarya</taxon>
        <taxon>Ascomycota</taxon>
        <taxon>Pezizomycotina</taxon>
        <taxon>Dothideomycetes</taxon>
        <taxon>Dothideomycetes incertae sedis</taxon>
        <taxon>Acrospermales</taxon>
        <taxon>Acrospermaceae</taxon>
        <taxon>Pseudovirgaria</taxon>
    </lineage>
</organism>
<dbReference type="RefSeq" id="XP_033603216.1">
    <property type="nucleotide sequence ID" value="XM_033740070.1"/>
</dbReference>
<evidence type="ECO:0000313" key="1">
    <source>
        <dbReference type="EMBL" id="KAF2760765.1"/>
    </source>
</evidence>